<feature type="compositionally biased region" description="Basic and acidic residues" evidence="1">
    <location>
        <begin position="517"/>
        <end position="543"/>
    </location>
</feature>
<dbReference type="Proteomes" id="UP000002700">
    <property type="component" value="Chromosome II"/>
</dbReference>
<name>Q3JM12_BURP1</name>
<evidence type="ECO:0000313" key="2">
    <source>
        <dbReference type="EMBL" id="ABA52633.1"/>
    </source>
</evidence>
<dbReference type="KEGG" id="bpm:BURPS1710b_A0233"/>
<sequence>MRLAARRRLECAQAVRERERARDERLHVDRAGGDQRERAREDVRVAEHRFDARLLRLQRNDIERHRRERHADQHEAAVRAQQIDDARIRARVAACLEHHVRAPAVGRVRDCVGERLRARVDRRHRAVRGEQRELFLDDVGEDHARGAARERGERRHRADRARADDHRDVARLHRRLLRGLQPDRERLDDRALGERHVRRQPVRERRRVHDVGREAPVHGRRRPEAHRRIEVVQAVQRRFRIEARHAGLHAHALAHAQVRDVAPDLDDRARRLVAEHHRRVHPERADSAVHVVMDIAAAHAHRVDADLDVGGADLERQIDVAQRELARLFEYEGFQRILLGGRLSAFEHRVQQAAEHADEDERRQREQHGGRIDHAPRHLLAERRERGRDDGQRRRARRRERERDHQFVPDEHEAEHDAAEQRARADRQRDAPEHRVRPVAVERGRLLDFARQPAEHGDRQPCDRRQRDEQVRDDHRQLRVVEPEVDPDRDQRNRDRDGRQEAQRQQEELDVALAAHRIADDRVRGGHAQRGAERDGRADDRDAVAEADQHLGARQHLPVVVERRREDEARRRRDDVEQALERIEERPRERKHGDERDRAADGDGAAACDQSSHLSTRFQMNVNTSVVATIISTAMLDAYDTLPDSPMPCAYAYMSSVSVAMPGPPLVIT</sequence>
<dbReference type="EMBL" id="CP000125">
    <property type="protein sequence ID" value="ABA52633.1"/>
    <property type="molecule type" value="Genomic_DNA"/>
</dbReference>
<feature type="region of interest" description="Disordered" evidence="1">
    <location>
        <begin position="350"/>
        <end position="543"/>
    </location>
</feature>
<feature type="compositionally biased region" description="Basic and acidic residues" evidence="1">
    <location>
        <begin position="350"/>
        <end position="507"/>
    </location>
</feature>
<dbReference type="HOGENOM" id="CLU_410329_0_0_4"/>
<dbReference type="AlphaFoldDB" id="Q3JM12"/>
<evidence type="ECO:0000313" key="3">
    <source>
        <dbReference type="Proteomes" id="UP000002700"/>
    </source>
</evidence>
<dbReference type="EnsemblBacteria" id="ABA52633">
    <property type="protein sequence ID" value="ABA52633"/>
    <property type="gene ID" value="BURPS1710b_A0233"/>
</dbReference>
<feature type="compositionally biased region" description="Basic and acidic residues" evidence="1">
    <location>
        <begin position="564"/>
        <end position="601"/>
    </location>
</feature>
<proteinExistence type="predicted"/>
<protein>
    <submittedName>
        <fullName evidence="2">Uncharacterized protein</fullName>
    </submittedName>
</protein>
<reference evidence="2 3" key="1">
    <citation type="submission" date="2005-09" db="EMBL/GenBank/DDBJ databases">
        <authorList>
            <person name="Woods D.E."/>
            <person name="Nierman W.C."/>
        </authorList>
    </citation>
    <scope>NUCLEOTIDE SEQUENCE [LARGE SCALE GENOMIC DNA]</scope>
    <source>
        <strain evidence="2 3">1710b</strain>
    </source>
</reference>
<gene>
    <name evidence="2" type="ordered locus">BURPS1710b_A0233</name>
</gene>
<feature type="region of interest" description="Disordered" evidence="1">
    <location>
        <begin position="564"/>
        <end position="611"/>
    </location>
</feature>
<evidence type="ECO:0000256" key="1">
    <source>
        <dbReference type="SAM" id="MobiDB-lite"/>
    </source>
</evidence>
<accession>Q3JM12</accession>
<organism evidence="2 3">
    <name type="scientific">Burkholderia pseudomallei (strain 1710b)</name>
    <dbReference type="NCBI Taxonomy" id="320372"/>
    <lineage>
        <taxon>Bacteria</taxon>
        <taxon>Pseudomonadati</taxon>
        <taxon>Pseudomonadota</taxon>
        <taxon>Betaproteobacteria</taxon>
        <taxon>Burkholderiales</taxon>
        <taxon>Burkholderiaceae</taxon>
        <taxon>Burkholderia</taxon>
        <taxon>pseudomallei group</taxon>
    </lineage>
</organism>